<organism evidence="1 2">
    <name type="scientific">Brassica cretica</name>
    <name type="common">Mustard</name>
    <dbReference type="NCBI Taxonomy" id="69181"/>
    <lineage>
        <taxon>Eukaryota</taxon>
        <taxon>Viridiplantae</taxon>
        <taxon>Streptophyta</taxon>
        <taxon>Embryophyta</taxon>
        <taxon>Tracheophyta</taxon>
        <taxon>Spermatophyta</taxon>
        <taxon>Magnoliopsida</taxon>
        <taxon>eudicotyledons</taxon>
        <taxon>Gunneridae</taxon>
        <taxon>Pentapetalae</taxon>
        <taxon>rosids</taxon>
        <taxon>malvids</taxon>
        <taxon>Brassicales</taxon>
        <taxon>Brassicaceae</taxon>
        <taxon>Brassiceae</taxon>
        <taxon>Brassica</taxon>
    </lineage>
</organism>
<comment type="caution">
    <text evidence="1">The sequence shown here is derived from an EMBL/GenBank/DDBJ whole genome shotgun (WGS) entry which is preliminary data.</text>
</comment>
<protein>
    <submittedName>
        <fullName evidence="1">Uncharacterized protein</fullName>
    </submittedName>
</protein>
<dbReference type="Proteomes" id="UP000712281">
    <property type="component" value="Unassembled WGS sequence"/>
</dbReference>
<evidence type="ECO:0000313" key="2">
    <source>
        <dbReference type="Proteomes" id="UP000712281"/>
    </source>
</evidence>
<evidence type="ECO:0000313" key="1">
    <source>
        <dbReference type="EMBL" id="KAF2598503.1"/>
    </source>
</evidence>
<proteinExistence type="predicted"/>
<dbReference type="EMBL" id="QGKW02000717">
    <property type="protein sequence ID" value="KAF2598503.1"/>
    <property type="molecule type" value="Genomic_DNA"/>
</dbReference>
<accession>A0A8S9KYW7</accession>
<sequence>MYTSFSPLLRKKFSSFAKNELRGNGTLSLTQPRSGGAGVSFDPGSKLMNIGEFDYFFTVLNSLSVDRWIKTRQMKWMRSFVSREEKGMLPQEERERLHFPLADMSLILNYPSCEMSLHQES</sequence>
<gene>
    <name evidence="1" type="ORF">F2Q68_00008042</name>
</gene>
<reference evidence="1" key="1">
    <citation type="submission" date="2019-12" db="EMBL/GenBank/DDBJ databases">
        <title>Genome sequencing and annotation of Brassica cretica.</title>
        <authorList>
            <person name="Studholme D.J."/>
            <person name="Sarris P.F."/>
        </authorList>
    </citation>
    <scope>NUCLEOTIDE SEQUENCE</scope>
    <source>
        <strain evidence="1">PFS-001/15</strain>
        <tissue evidence="1">Leaf</tissue>
    </source>
</reference>
<name>A0A8S9KYW7_BRACR</name>
<dbReference type="AlphaFoldDB" id="A0A8S9KYW7"/>